<name>A0A4P6JIQ6_KTERU</name>
<dbReference type="CDD" id="cd00093">
    <property type="entry name" value="HTH_XRE"/>
    <property type="match status" value="1"/>
</dbReference>
<dbReference type="InterPro" id="IPR010982">
    <property type="entry name" value="Lambda_DNA-bd_dom_sf"/>
</dbReference>
<evidence type="ECO:0000259" key="1">
    <source>
        <dbReference type="SMART" id="SM00530"/>
    </source>
</evidence>
<dbReference type="InterPro" id="IPR001387">
    <property type="entry name" value="Cro/C1-type_HTH"/>
</dbReference>
<dbReference type="GO" id="GO:0003677">
    <property type="term" value="F:DNA binding"/>
    <property type="evidence" value="ECO:0007669"/>
    <property type="project" value="InterPro"/>
</dbReference>
<accession>A0A4P6JIQ6</accession>
<dbReference type="Pfam" id="PF13560">
    <property type="entry name" value="HTH_31"/>
    <property type="match status" value="1"/>
</dbReference>
<evidence type="ECO:0000313" key="3">
    <source>
        <dbReference type="Proteomes" id="UP000290365"/>
    </source>
</evidence>
<dbReference type="Gene3D" id="1.10.260.40">
    <property type="entry name" value="lambda repressor-like DNA-binding domains"/>
    <property type="match status" value="1"/>
</dbReference>
<dbReference type="KEGG" id="kbs:EPA93_02655"/>
<proteinExistence type="predicted"/>
<protein>
    <submittedName>
        <fullName evidence="2">XRE family transcriptional regulator</fullName>
    </submittedName>
</protein>
<reference evidence="2 3" key="1">
    <citation type="submission" date="2019-01" db="EMBL/GenBank/DDBJ databases">
        <title>Ktedonosporobacter rubrisoli SCAWS-G2.</title>
        <authorList>
            <person name="Huang Y."/>
            <person name="Yan B."/>
        </authorList>
    </citation>
    <scope>NUCLEOTIDE SEQUENCE [LARGE SCALE GENOMIC DNA]</scope>
    <source>
        <strain evidence="2 3">SCAWS-G2</strain>
    </source>
</reference>
<evidence type="ECO:0000313" key="2">
    <source>
        <dbReference type="EMBL" id="QBD74948.1"/>
    </source>
</evidence>
<feature type="domain" description="HTH cro/C1-type" evidence="1">
    <location>
        <begin position="67"/>
        <end position="139"/>
    </location>
</feature>
<dbReference type="EMBL" id="CP035758">
    <property type="protein sequence ID" value="QBD74948.1"/>
    <property type="molecule type" value="Genomic_DNA"/>
</dbReference>
<dbReference type="InterPro" id="IPR041413">
    <property type="entry name" value="MLTR_LBD"/>
</dbReference>
<dbReference type="PANTHER" id="PTHR35010:SF3">
    <property type="entry name" value="BLL4873 PROTEIN"/>
    <property type="match status" value="1"/>
</dbReference>
<dbReference type="Proteomes" id="UP000290365">
    <property type="component" value="Chromosome"/>
</dbReference>
<dbReference type="OrthoDB" id="5346389at2"/>
<dbReference type="Pfam" id="PF17765">
    <property type="entry name" value="MLTR_LBD"/>
    <property type="match status" value="1"/>
</dbReference>
<gene>
    <name evidence="2" type="ORF">EPA93_02655</name>
</gene>
<dbReference type="SMART" id="SM00530">
    <property type="entry name" value="HTH_XRE"/>
    <property type="match status" value="1"/>
</dbReference>
<dbReference type="Gene3D" id="3.30.450.180">
    <property type="match status" value="1"/>
</dbReference>
<organism evidence="2 3">
    <name type="scientific">Ktedonosporobacter rubrisoli</name>
    <dbReference type="NCBI Taxonomy" id="2509675"/>
    <lineage>
        <taxon>Bacteria</taxon>
        <taxon>Bacillati</taxon>
        <taxon>Chloroflexota</taxon>
        <taxon>Ktedonobacteria</taxon>
        <taxon>Ktedonobacterales</taxon>
        <taxon>Ktedonosporobacteraceae</taxon>
        <taxon>Ktedonosporobacter</taxon>
    </lineage>
</organism>
<dbReference type="AlphaFoldDB" id="A0A4P6JIQ6"/>
<sequence>MRFSSEEKLLPNAWSYAYQSKDIYLCARIMQPTGYWNQERIYSGINVTRMRKKPMNEQEQRAELARFLRTRRERISPDQAGFPAGKRRRTPGLRREELALAAGVGTTWYTWLEQGRAISVSASVLESLARVLHLNEDERAYLFLLARGQSPTIPAPATHRADPALQLIVENMGIYPSYVICPHWDLIAWNQAACHIYADFRKISARERNFLWFLFTHPQPRTQLVNWEEDAQRTLALFRTSTQRYIGEAWLRELIRDLGEASPEFREWWPLYEVQGMQMRPMHLIHPLVGSLHLQATAFQLPDHRDLRMIVHTPVPNTDTAAKLTALLEETS</sequence>
<dbReference type="PANTHER" id="PTHR35010">
    <property type="entry name" value="BLL4672 PROTEIN-RELATED"/>
    <property type="match status" value="1"/>
</dbReference>
<keyword evidence="3" id="KW-1185">Reference proteome</keyword>
<dbReference type="SUPFAM" id="SSF47413">
    <property type="entry name" value="lambda repressor-like DNA-binding domains"/>
    <property type="match status" value="1"/>
</dbReference>